<evidence type="ECO:0000313" key="2">
    <source>
        <dbReference type="EMBL" id="TGE23814.1"/>
    </source>
</evidence>
<evidence type="ECO:0000313" key="3">
    <source>
        <dbReference type="Proteomes" id="UP000297549"/>
    </source>
</evidence>
<comment type="caution">
    <text evidence="2">The sequence shown here is derived from an EMBL/GenBank/DDBJ whole genome shotgun (WGS) entry which is preliminary data.</text>
</comment>
<protein>
    <submittedName>
        <fullName evidence="2">Uncharacterized protein</fullName>
    </submittedName>
</protein>
<keyword evidence="1" id="KW-0732">Signal</keyword>
<keyword evidence="3" id="KW-1185">Reference proteome</keyword>
<dbReference type="AlphaFoldDB" id="A0A4Z0Q2H3"/>
<accession>A0A4Z0Q2H3</accession>
<dbReference type="RefSeq" id="WP_135460772.1">
    <property type="nucleotide sequence ID" value="NZ_SRLC01000001.1"/>
</dbReference>
<organism evidence="2 3">
    <name type="scientific">Hymenobacter aquaticus</name>
    <dbReference type="NCBI Taxonomy" id="1867101"/>
    <lineage>
        <taxon>Bacteria</taxon>
        <taxon>Pseudomonadati</taxon>
        <taxon>Bacteroidota</taxon>
        <taxon>Cytophagia</taxon>
        <taxon>Cytophagales</taxon>
        <taxon>Hymenobacteraceae</taxon>
        <taxon>Hymenobacter</taxon>
    </lineage>
</organism>
<name>A0A4Z0Q2H3_9BACT</name>
<dbReference type="EMBL" id="SRLC01000001">
    <property type="protein sequence ID" value="TGE23814.1"/>
    <property type="molecule type" value="Genomic_DNA"/>
</dbReference>
<dbReference type="Proteomes" id="UP000297549">
    <property type="component" value="Unassembled WGS sequence"/>
</dbReference>
<reference evidence="2 3" key="1">
    <citation type="submission" date="2019-04" db="EMBL/GenBank/DDBJ databases">
        <authorList>
            <person name="Feng G."/>
            <person name="Zhang J."/>
            <person name="Zhu H."/>
        </authorList>
    </citation>
    <scope>NUCLEOTIDE SEQUENCE [LARGE SCALE GENOMIC DNA]</scope>
    <source>
        <strain evidence="2 3">JCM 31653</strain>
    </source>
</reference>
<gene>
    <name evidence="2" type="ORF">E5K00_00945</name>
</gene>
<evidence type="ECO:0000256" key="1">
    <source>
        <dbReference type="SAM" id="SignalP"/>
    </source>
</evidence>
<dbReference type="PROSITE" id="PS51257">
    <property type="entry name" value="PROKAR_LIPOPROTEIN"/>
    <property type="match status" value="1"/>
</dbReference>
<feature type="chain" id="PRO_5021206751" evidence="1">
    <location>
        <begin position="24"/>
        <end position="172"/>
    </location>
</feature>
<feature type="signal peptide" evidence="1">
    <location>
        <begin position="1"/>
        <end position="23"/>
    </location>
</feature>
<proteinExistence type="predicted"/>
<sequence>MKATTLLLLLSSLPGVVSCQSDAAPEDLITPKSASLADKVIGTYAGSGRRWYRDYSSTCWWDLNAKTGACSIAVTKVNDSTVNVTVLAANNSFEPFYGKDIKLKLRKGTQEINGEPMIGNAVWGLPYGYPYLDFTDKNIVGRFDLSYGGCIDKTTPKPNWEKLDGVSFNAIR</sequence>